<dbReference type="SUPFAM" id="SSF51430">
    <property type="entry name" value="NAD(P)-linked oxidoreductase"/>
    <property type="match status" value="1"/>
</dbReference>
<organism evidence="2 3">
    <name type="scientific">Niallia circulans</name>
    <name type="common">Bacillus circulans</name>
    <dbReference type="NCBI Taxonomy" id="1397"/>
    <lineage>
        <taxon>Bacteria</taxon>
        <taxon>Bacillati</taxon>
        <taxon>Bacillota</taxon>
        <taxon>Bacilli</taxon>
        <taxon>Bacillales</taxon>
        <taxon>Bacillaceae</taxon>
        <taxon>Niallia</taxon>
    </lineage>
</organism>
<dbReference type="PANTHER" id="PTHR43312">
    <property type="entry name" value="D-THREO-ALDOSE 1-DEHYDROGENASE"/>
    <property type="match status" value="1"/>
</dbReference>
<dbReference type="Gene3D" id="3.20.20.100">
    <property type="entry name" value="NADP-dependent oxidoreductase domain"/>
    <property type="match status" value="1"/>
</dbReference>
<dbReference type="InterPro" id="IPR053135">
    <property type="entry name" value="AKR2_Oxidoreductase"/>
</dbReference>
<comment type="caution">
    <text evidence="2">The sequence shown here is derived from an EMBL/GenBank/DDBJ whole genome shotgun (WGS) entry which is preliminary data.</text>
</comment>
<dbReference type="CDD" id="cd19097">
    <property type="entry name" value="AKR_unchar"/>
    <property type="match status" value="1"/>
</dbReference>
<reference evidence="2 3" key="1">
    <citation type="submission" date="2015-05" db="EMBL/GenBank/DDBJ databases">
        <title>Whole genome sequence and identification of bacterial endophytes from Costus igneus.</title>
        <authorList>
            <person name="Lee Y.P."/>
            <person name="Gan H.M."/>
            <person name="Eng W."/>
            <person name="Wheatley M.S."/>
            <person name="Caraballo A."/>
            <person name="Polter S."/>
            <person name="Savka M.A."/>
            <person name="Hudson A.O."/>
        </authorList>
    </citation>
    <scope>NUCLEOTIDE SEQUENCE [LARGE SCALE GENOMIC DNA]</scope>
    <source>
        <strain evidence="2 3">RIT379</strain>
    </source>
</reference>
<dbReference type="PANTHER" id="PTHR43312:SF1">
    <property type="entry name" value="NADP-DEPENDENT OXIDOREDUCTASE DOMAIN-CONTAINING PROTEIN"/>
    <property type="match status" value="1"/>
</dbReference>
<dbReference type="OrthoDB" id="9773828at2"/>
<proteinExistence type="predicted"/>
<dbReference type="Pfam" id="PF00248">
    <property type="entry name" value="Aldo_ket_red"/>
    <property type="match status" value="1"/>
</dbReference>
<dbReference type="PATRIC" id="fig|1397.4.peg.2582"/>
<evidence type="ECO:0000313" key="2">
    <source>
        <dbReference type="EMBL" id="KLV23441.1"/>
    </source>
</evidence>
<evidence type="ECO:0000259" key="1">
    <source>
        <dbReference type="Pfam" id="PF00248"/>
    </source>
</evidence>
<sequence>MNHTQKKLALGTVQLGQAYGIANRIGQPDKQKAAEILNYAVKHGIMTFDTAPGYGQSEEIIGSFLKEEMGESLNIITKIPSMSENNIDGIEKSIRASQKKLGVEQLYGVLFHDANVLDKLTKRDCGWIENLKEKHHINKMGISIYSPEQVKRVIELGIFDIIQVPMNVFDIRLINEGLLQVLSNNKIEIHVRSVYLQGLLFLEEQELPNSLKAASPYLLRLKEIAAREKLKISELAFLFIRDNSYVDKMIVGCESLDQLRENIRISELPTLSSSIMEEINISFRDISENIINPSRWRD</sequence>
<dbReference type="InterPro" id="IPR023210">
    <property type="entry name" value="NADP_OxRdtase_dom"/>
</dbReference>
<gene>
    <name evidence="2" type="ORF">ABW02_19275</name>
</gene>
<dbReference type="InterPro" id="IPR036812">
    <property type="entry name" value="NAD(P)_OxRdtase_dom_sf"/>
</dbReference>
<dbReference type="RefSeq" id="WP_047943882.1">
    <property type="nucleotide sequence ID" value="NZ_JBANBP010000003.1"/>
</dbReference>
<dbReference type="Proteomes" id="UP000036045">
    <property type="component" value="Unassembled WGS sequence"/>
</dbReference>
<feature type="domain" description="NADP-dependent oxidoreductase" evidence="1">
    <location>
        <begin position="7"/>
        <end position="280"/>
    </location>
</feature>
<accession>A0A0J1IBW8</accession>
<name>A0A0J1IBW8_NIACI</name>
<protein>
    <recommendedName>
        <fullName evidence="1">NADP-dependent oxidoreductase domain-containing protein</fullName>
    </recommendedName>
</protein>
<dbReference type="AlphaFoldDB" id="A0A0J1IBW8"/>
<dbReference type="EMBL" id="LDPH01000025">
    <property type="protein sequence ID" value="KLV23441.1"/>
    <property type="molecule type" value="Genomic_DNA"/>
</dbReference>
<evidence type="ECO:0000313" key="3">
    <source>
        <dbReference type="Proteomes" id="UP000036045"/>
    </source>
</evidence>
<keyword evidence="3" id="KW-1185">Reference proteome</keyword>